<dbReference type="CDD" id="cd20175">
    <property type="entry name" value="ThyX"/>
    <property type="match status" value="1"/>
</dbReference>
<dbReference type="EMBL" id="JRNJ01000022">
    <property type="protein sequence ID" value="KGF29930.1"/>
    <property type="molecule type" value="Genomic_DNA"/>
</dbReference>
<dbReference type="PANTHER" id="PTHR34934:SF1">
    <property type="entry name" value="FLAVIN-DEPENDENT THYMIDYLATE SYNTHASE"/>
    <property type="match status" value="1"/>
</dbReference>
<gene>
    <name evidence="1" type="ORF">HMPREF2132_01775</name>
</gene>
<dbReference type="RefSeq" id="WP_036868480.1">
    <property type="nucleotide sequence ID" value="NZ_JRNJ01000022.1"/>
</dbReference>
<comment type="caution">
    <text evidence="1">The sequence shown here is derived from an EMBL/GenBank/DDBJ whole genome shotgun (WGS) entry which is preliminary data.</text>
</comment>
<dbReference type="GO" id="GO:0070402">
    <property type="term" value="F:NADPH binding"/>
    <property type="evidence" value="ECO:0007669"/>
    <property type="project" value="TreeGrafter"/>
</dbReference>
<dbReference type="PANTHER" id="PTHR34934">
    <property type="entry name" value="FLAVIN-DEPENDENT THYMIDYLATE SYNTHASE"/>
    <property type="match status" value="1"/>
</dbReference>
<dbReference type="GO" id="GO:0050797">
    <property type="term" value="F:thymidylate synthase (FAD) activity"/>
    <property type="evidence" value="ECO:0007669"/>
    <property type="project" value="InterPro"/>
</dbReference>
<reference evidence="1 2" key="1">
    <citation type="submission" date="2014-07" db="EMBL/GenBank/DDBJ databases">
        <authorList>
            <person name="McCorrison J."/>
            <person name="Sanka R."/>
            <person name="Torralba M."/>
            <person name="Gillis M."/>
            <person name="Haft D.H."/>
            <person name="Methe B."/>
            <person name="Sutton G."/>
            <person name="Nelson K.E."/>
        </authorList>
    </citation>
    <scope>NUCLEOTIDE SEQUENCE [LARGE SCALE GENOMIC DNA]</scope>
    <source>
        <strain evidence="1 2">DNF00424</strain>
    </source>
</reference>
<dbReference type="SUPFAM" id="SSF69796">
    <property type="entry name" value="Thymidylate synthase-complementing protein Thy1"/>
    <property type="match status" value="1"/>
</dbReference>
<protein>
    <submittedName>
        <fullName evidence="1">Uncharacterized protein</fullName>
    </submittedName>
</protein>
<dbReference type="GO" id="GO:0050660">
    <property type="term" value="F:flavin adenine dinucleotide binding"/>
    <property type="evidence" value="ECO:0007669"/>
    <property type="project" value="InterPro"/>
</dbReference>
<dbReference type="GO" id="GO:0004799">
    <property type="term" value="F:thymidylate synthase activity"/>
    <property type="evidence" value="ECO:0007669"/>
    <property type="project" value="TreeGrafter"/>
</dbReference>
<dbReference type="InterPro" id="IPR003669">
    <property type="entry name" value="Thymidylate_synthase_ThyX"/>
</dbReference>
<dbReference type="Gene3D" id="3.30.1360.170">
    <property type="match status" value="2"/>
</dbReference>
<evidence type="ECO:0000313" key="2">
    <source>
        <dbReference type="Proteomes" id="UP000029533"/>
    </source>
</evidence>
<proteinExistence type="predicted"/>
<evidence type="ECO:0000313" key="1">
    <source>
        <dbReference type="EMBL" id="KGF29930.1"/>
    </source>
</evidence>
<dbReference type="Pfam" id="PF02511">
    <property type="entry name" value="Thy1"/>
    <property type="match status" value="1"/>
</dbReference>
<dbReference type="InterPro" id="IPR036098">
    <property type="entry name" value="Thymidylate_synthase_ThyX_sf"/>
</dbReference>
<dbReference type="PROSITE" id="PS51331">
    <property type="entry name" value="THYX"/>
    <property type="match status" value="1"/>
</dbReference>
<dbReference type="GO" id="GO:0006231">
    <property type="term" value="P:dTMP biosynthetic process"/>
    <property type="evidence" value="ECO:0007669"/>
    <property type="project" value="InterPro"/>
</dbReference>
<accession>A0AAW3FI05</accession>
<dbReference type="Proteomes" id="UP000029533">
    <property type="component" value="Unassembled WGS sequence"/>
</dbReference>
<name>A0AAW3FI05_9BACT</name>
<dbReference type="AlphaFoldDB" id="A0AAW3FI05"/>
<sequence>MKIIKPDVTSWLCPEDWHTLVARAARVCYGSETGKRTAEELCSFLEKRNHLSMFRHGTKYFVFSLNDVSDYLTISRLLFSPYIGLTYKKTKKQRVYFVAMNVQAFMELTPNIHNELDPHEVSLSEFVEKVKQYKHPTAFALIRYTVCVTTQISTSRELNRTSPNNIAEQSTRYVSFGKRGGIIICEPHWYSGVSKLKRFTARLGWRVEGLFYSLMMRMGLKAEDARGYLPLDAATRVVYTYNVFEWRHILELRLLGKTGKPHPNAKLVAQMIADELQEAIVDVTGNVNYRII</sequence>
<organism evidence="1 2">
    <name type="scientific">Prevotella histicola JCM 15637 = DNF00424</name>
    <dbReference type="NCBI Taxonomy" id="1236504"/>
    <lineage>
        <taxon>Bacteria</taxon>
        <taxon>Pseudomonadati</taxon>
        <taxon>Bacteroidota</taxon>
        <taxon>Bacteroidia</taxon>
        <taxon>Bacteroidales</taxon>
        <taxon>Prevotellaceae</taxon>
        <taxon>Prevotella</taxon>
    </lineage>
</organism>